<reference evidence="1 2" key="1">
    <citation type="journal article" date="2012" name="J. Bacteriol.">
        <title>Genome Sequence of the Fish Pathogen Flavobacterium columnare ATCC 49512.</title>
        <authorList>
            <person name="Tekedar H.C."/>
            <person name="Karsi A."/>
            <person name="Gillaspy A.F."/>
            <person name="Dyer D.W."/>
            <person name="Benton N.R."/>
            <person name="Zaitshik J."/>
            <person name="Vamenta S."/>
            <person name="Banes M.M."/>
            <person name="Gulsoy N."/>
            <person name="Aboko-Cole M."/>
            <person name="Waldbieser G.C."/>
            <person name="Lawrence M.L."/>
        </authorList>
    </citation>
    <scope>NUCLEOTIDE SEQUENCE [LARGE SCALE GENOMIC DNA]</scope>
    <source>
        <strain evidence="2">ATCC 49512 / CIP 103533 / TG 44/87</strain>
    </source>
</reference>
<sequence>MKLDKIKALGLTKNKNALENDESIPYYLQFLSYSGLDKLLDEYDDPSFLKKQNKADLLIFYVLGSKNELYIRITGYSASFYTRLSSDNTFEFKNIKGKMTYKDYVVNTILNLQKQAFLFNYNEILEALNNAIADYKFIISEQNTKQESNFTATSKILKSRVNLKEKGVVKLLQEVNRTIAKMRAEEKHTYNEWIISKADPYNYFGIIYNNEKNYTSKDLKLLIEQLQWYKTYLKDLTEGRVKNIEEMKNLVKKHLTAGGTKFKWFIDTPFFNLSKEHRQKYIEMYCTKDESAYPRFSVGDNLLNGDIVEALFRTCTNKQDLFDIIVCLEQEGKLFHLLNNLKIGAFSKVCKTITSVYMTYIKKGEISKKYAEAIKFGRQLLFDNHSFGNHNIEEFDVEKRKIKFTTELNVFLKYAKTTEAAPFLSKIREEDLQKPILCNPLDLISFTPVEDIEKYELKGGEVYMLPACFVYLLYHEESWETAILAAEVTLQLAFCLIGVGEIMAAIEAGSTLGVAYAATGVTIDVAFGATLFKEFKKGHPILTEYIHYAMWVRLVADLINVRGIAKELQVRIKAKQINLEPYEATIDGVKFIKGTSKTYKPLSIKVLYVQFPETILALYTIKTGRKILFYIEKVIESAFSTTIFFKGAEIYSGSKKGAQEFMEKALDVYKNEGQVAMENFFFAERASGKTRLLHSQTGETYVGKLARKYGNGEYHYELHDFKLGKKNWTPYDKIEEDVFSCEIHFADSRTYPLIENKKYFYADIFIPPNLNATLQANKTGLTDLSLGETIINDGFAALSKDAGQELDGIFGVWQKNSSYVDYPGGESVNLHILKYEMLGKPITKENLEAAALKTFTGKWAKSKGYVKAELYDASEQMKLIEKLENIEKLKEIVFTFKK</sequence>
<dbReference type="KEGG" id="fco:FCOL_09210"/>
<accession>G8XAI0</accession>
<dbReference type="STRING" id="1041826.FCOL_09210"/>
<evidence type="ECO:0000313" key="1">
    <source>
        <dbReference type="EMBL" id="AEW86651.1"/>
    </source>
</evidence>
<dbReference type="EMBL" id="CP003222">
    <property type="protein sequence ID" value="AEW86651.1"/>
    <property type="molecule type" value="Genomic_DNA"/>
</dbReference>
<dbReference type="eggNOG" id="ENOG502ZVU4">
    <property type="taxonomic scope" value="Bacteria"/>
</dbReference>
<protein>
    <submittedName>
        <fullName evidence="1">Uncharacterized protein</fullName>
    </submittedName>
</protein>
<gene>
    <name evidence="1" type="ordered locus">FCOL_09210</name>
</gene>
<keyword evidence="2" id="KW-1185">Reference proteome</keyword>
<name>G8XAI0_FLACA</name>
<dbReference type="Proteomes" id="UP000005638">
    <property type="component" value="Chromosome"/>
</dbReference>
<proteinExistence type="predicted"/>
<dbReference type="HOGENOM" id="CLU_015151_0_0_10"/>
<dbReference type="AlphaFoldDB" id="G8XAI0"/>
<evidence type="ECO:0000313" key="2">
    <source>
        <dbReference type="Proteomes" id="UP000005638"/>
    </source>
</evidence>
<dbReference type="RefSeq" id="WP_014165925.1">
    <property type="nucleotide sequence ID" value="NC_016510.2"/>
</dbReference>
<organism evidence="1 2">
    <name type="scientific">Flavobacterium columnare (strain ATCC 49512 / CIP 103533 / TG 44/87)</name>
    <dbReference type="NCBI Taxonomy" id="1041826"/>
    <lineage>
        <taxon>Bacteria</taxon>
        <taxon>Pseudomonadati</taxon>
        <taxon>Bacteroidota</taxon>
        <taxon>Flavobacteriia</taxon>
        <taxon>Flavobacteriales</taxon>
        <taxon>Flavobacteriaceae</taxon>
        <taxon>Flavobacterium</taxon>
    </lineage>
</organism>